<protein>
    <recommendedName>
        <fullName evidence="10">Chemotaxis protein</fullName>
    </recommendedName>
</protein>
<evidence type="ECO:0000256" key="3">
    <source>
        <dbReference type="PROSITE-ProRule" id="PRU00284"/>
    </source>
</evidence>
<dbReference type="PROSITE" id="PS50111">
    <property type="entry name" value="CHEMOTAXIS_TRANSDUC_2"/>
    <property type="match status" value="1"/>
</dbReference>
<dbReference type="PRINTS" id="PR00260">
    <property type="entry name" value="CHEMTRNSDUCR"/>
</dbReference>
<evidence type="ECO:0000256" key="1">
    <source>
        <dbReference type="ARBA" id="ARBA00023224"/>
    </source>
</evidence>
<dbReference type="GO" id="GO:0004888">
    <property type="term" value="F:transmembrane signaling receptor activity"/>
    <property type="evidence" value="ECO:0007669"/>
    <property type="project" value="InterPro"/>
</dbReference>
<evidence type="ECO:0000256" key="5">
    <source>
        <dbReference type="SAM" id="Phobius"/>
    </source>
</evidence>
<keyword evidence="1 3" id="KW-0807">Transducer</keyword>
<dbReference type="CDD" id="cd11386">
    <property type="entry name" value="MCP_signal"/>
    <property type="match status" value="1"/>
</dbReference>
<dbReference type="Pfam" id="PF00015">
    <property type="entry name" value="MCPsignal"/>
    <property type="match status" value="1"/>
</dbReference>
<dbReference type="SMART" id="SM00304">
    <property type="entry name" value="HAMP"/>
    <property type="match status" value="1"/>
</dbReference>
<evidence type="ECO:0000256" key="2">
    <source>
        <dbReference type="ARBA" id="ARBA00029447"/>
    </source>
</evidence>
<sequence length="708" mass="75551">MTFKSLKRKLITQISAGFILFIGLLLGISLTTMRSESIKSAYSYSEEIVKEQQLKIENKFNSGFTIARTLSQSIEAILLSKSPKSRAQIVEMLKVVAIKNPNIFGAWVVFEPNALENDADYIGKSTFNSPKGQFVPYWSRAEGSLNLSACNVASNGAWFTHSKNTREEFATEVAEYTNKKGTHFSVSSLSVPIIVDGSVVGVAGVDLSTQFLNKLVNTLTAYNGDCNLALIAANGKIQALTDTPDALGSRLETFIPNGRGAFTRAQDNEIVRIEDGENIHILVPVQFGNTVAKWVAAITVSKDIALADANEHTIQMIILAFICAIGALLATFYLAATISKPIIQTSSVISAIAQGDLNARCAPNGEDEIAIMQRAVNSMAETLQANIHDIEKNMNEARRHSKEAEQATSQAKAAEDNARQAYKQSQQAAQELDELVANLTTASSGLDTQIQSTADGVHQQDVRNSETATAMEEMNSTINEVARNAAEAAASVDTVFSEAESGLAIIGESVSTIQNVSTLSAHLTEEMGALGTQVESISDILNVISDIADQTNLLALNAAIEAARAGDAGKGFAVVADEVRKLAENTMEATGRVGNAIQNIQAGTQKNITAMTNTADAVQNATSLVTQSGEAFERIVAKVTPATDQVRAIATAAEQQSSASEEITRAVDEISRISSMTTSKMKDAESAVRDLNAVAESLTVTMNKLLAI</sequence>
<keyword evidence="5" id="KW-0472">Membrane</keyword>
<proteinExistence type="inferred from homology"/>
<dbReference type="InterPro" id="IPR003660">
    <property type="entry name" value="HAMP_dom"/>
</dbReference>
<evidence type="ECO:0000256" key="4">
    <source>
        <dbReference type="SAM" id="MobiDB-lite"/>
    </source>
</evidence>
<gene>
    <name evidence="8" type="ORF">SP90_15280</name>
</gene>
<keyword evidence="9" id="KW-1185">Reference proteome</keyword>
<comment type="caution">
    <text evidence="8">The sequence shown here is derived from an EMBL/GenBank/DDBJ whole genome shotgun (WGS) entry which is preliminary data.</text>
</comment>
<dbReference type="AlphaFoldDB" id="A0A1B7X9C0"/>
<feature type="compositionally biased region" description="Basic and acidic residues" evidence="4">
    <location>
        <begin position="396"/>
        <end position="405"/>
    </location>
</feature>
<keyword evidence="5" id="KW-0812">Transmembrane</keyword>
<dbReference type="Gene3D" id="3.30.450.20">
    <property type="entry name" value="PAS domain"/>
    <property type="match status" value="1"/>
</dbReference>
<dbReference type="OrthoDB" id="9814362at2"/>
<evidence type="ECO:0000259" key="7">
    <source>
        <dbReference type="PROSITE" id="PS50885"/>
    </source>
</evidence>
<feature type="domain" description="HAMP" evidence="7">
    <location>
        <begin position="336"/>
        <end position="388"/>
    </location>
</feature>
<evidence type="ECO:0000313" key="8">
    <source>
        <dbReference type="EMBL" id="OBQ45974.1"/>
    </source>
</evidence>
<evidence type="ECO:0000313" key="9">
    <source>
        <dbReference type="Proteomes" id="UP000091979"/>
    </source>
</evidence>
<dbReference type="SMART" id="SM00283">
    <property type="entry name" value="MA"/>
    <property type="match status" value="1"/>
</dbReference>
<evidence type="ECO:0008006" key="10">
    <source>
        <dbReference type="Google" id="ProtNLM"/>
    </source>
</evidence>
<dbReference type="GO" id="GO:0016020">
    <property type="term" value="C:membrane"/>
    <property type="evidence" value="ECO:0007669"/>
    <property type="project" value="InterPro"/>
</dbReference>
<dbReference type="CDD" id="cd12913">
    <property type="entry name" value="PDC1_MCP_like"/>
    <property type="match status" value="1"/>
</dbReference>
<keyword evidence="5" id="KW-1133">Transmembrane helix</keyword>
<reference evidence="8 9" key="1">
    <citation type="submission" date="2015-01" db="EMBL/GenBank/DDBJ databases">
        <title>Desulfovibrio sp. JC271 draft genome sequence.</title>
        <authorList>
            <person name="Shivani Y."/>
            <person name="Subhash Y."/>
            <person name="Sasikala C."/>
            <person name="Ramana C.V."/>
        </authorList>
    </citation>
    <scope>NUCLEOTIDE SEQUENCE [LARGE SCALE GENOMIC DNA]</scope>
    <source>
        <strain evidence="8 9">JC271</strain>
    </source>
</reference>
<dbReference type="GO" id="GO:0006935">
    <property type="term" value="P:chemotaxis"/>
    <property type="evidence" value="ECO:0007669"/>
    <property type="project" value="InterPro"/>
</dbReference>
<dbReference type="Pfam" id="PF22673">
    <property type="entry name" value="MCP-like_PDC_1"/>
    <property type="match status" value="1"/>
</dbReference>
<dbReference type="InterPro" id="IPR004089">
    <property type="entry name" value="MCPsignal_dom"/>
</dbReference>
<accession>A0A1B7X9C0</accession>
<dbReference type="Gene3D" id="6.10.340.10">
    <property type="match status" value="1"/>
</dbReference>
<dbReference type="CDD" id="cd06225">
    <property type="entry name" value="HAMP"/>
    <property type="match status" value="1"/>
</dbReference>
<dbReference type="RefSeq" id="WP_066858291.1">
    <property type="nucleotide sequence ID" value="NZ_JXMS01000034.1"/>
</dbReference>
<evidence type="ECO:0000259" key="6">
    <source>
        <dbReference type="PROSITE" id="PS50111"/>
    </source>
</evidence>
<dbReference type="InterPro" id="IPR004090">
    <property type="entry name" value="Chemotax_Me-accpt_rcpt"/>
</dbReference>
<feature type="region of interest" description="Disordered" evidence="4">
    <location>
        <begin position="396"/>
        <end position="425"/>
    </location>
</feature>
<dbReference type="PATRIC" id="fig|1560234.3.peg.2339"/>
<dbReference type="STRING" id="1560234.SP90_15280"/>
<dbReference type="SUPFAM" id="SSF58104">
    <property type="entry name" value="Methyl-accepting chemotaxis protein (MCP) signaling domain"/>
    <property type="match status" value="1"/>
</dbReference>
<organism evidence="8 9">
    <name type="scientific">Halodesulfovibrio spirochaetisodalis</name>
    <dbReference type="NCBI Taxonomy" id="1560234"/>
    <lineage>
        <taxon>Bacteria</taxon>
        <taxon>Pseudomonadati</taxon>
        <taxon>Thermodesulfobacteriota</taxon>
        <taxon>Desulfovibrionia</taxon>
        <taxon>Desulfovibrionales</taxon>
        <taxon>Desulfovibrionaceae</taxon>
        <taxon>Halodesulfovibrio</taxon>
    </lineage>
</organism>
<dbReference type="Proteomes" id="UP000091979">
    <property type="component" value="Unassembled WGS sequence"/>
</dbReference>
<dbReference type="PANTHER" id="PTHR32089:SF112">
    <property type="entry name" value="LYSOZYME-LIKE PROTEIN-RELATED"/>
    <property type="match status" value="1"/>
</dbReference>
<dbReference type="GO" id="GO:0007165">
    <property type="term" value="P:signal transduction"/>
    <property type="evidence" value="ECO:0007669"/>
    <property type="project" value="UniProtKB-KW"/>
</dbReference>
<dbReference type="PANTHER" id="PTHR32089">
    <property type="entry name" value="METHYL-ACCEPTING CHEMOTAXIS PROTEIN MCPB"/>
    <property type="match status" value="1"/>
</dbReference>
<comment type="similarity">
    <text evidence="2">Belongs to the methyl-accepting chemotaxis (MCP) protein family.</text>
</comment>
<dbReference type="SUPFAM" id="SSF158472">
    <property type="entry name" value="HAMP domain-like"/>
    <property type="match status" value="1"/>
</dbReference>
<name>A0A1B7X9C0_9BACT</name>
<feature type="transmembrane region" description="Helical" evidence="5">
    <location>
        <begin position="316"/>
        <end position="336"/>
    </location>
</feature>
<feature type="domain" description="Methyl-accepting transducer" evidence="6">
    <location>
        <begin position="435"/>
        <end position="671"/>
    </location>
</feature>
<dbReference type="Gene3D" id="1.10.287.950">
    <property type="entry name" value="Methyl-accepting chemotaxis protein"/>
    <property type="match status" value="1"/>
</dbReference>
<dbReference type="Pfam" id="PF00672">
    <property type="entry name" value="HAMP"/>
    <property type="match status" value="1"/>
</dbReference>
<dbReference type="EMBL" id="JXMS01000034">
    <property type="protein sequence ID" value="OBQ45974.1"/>
    <property type="molecule type" value="Genomic_DNA"/>
</dbReference>
<dbReference type="PROSITE" id="PS50885">
    <property type="entry name" value="HAMP"/>
    <property type="match status" value="1"/>
</dbReference>